<protein>
    <submittedName>
        <fullName evidence="2">Tetratricopeptide (TPR) repeat protein</fullName>
    </submittedName>
</protein>
<feature type="signal peptide" evidence="1">
    <location>
        <begin position="1"/>
        <end position="19"/>
    </location>
</feature>
<reference evidence="2 3" key="1">
    <citation type="submission" date="2020-03" db="EMBL/GenBank/DDBJ databases">
        <title>Genomic Encyclopedia of Type Strains, Phase IV (KMG-IV): sequencing the most valuable type-strain genomes for metagenomic binning, comparative biology and taxonomic classification.</title>
        <authorList>
            <person name="Goeker M."/>
        </authorList>
    </citation>
    <scope>NUCLEOTIDE SEQUENCE [LARGE SCALE GENOMIC DNA]</scope>
    <source>
        <strain evidence="2 3">DSM 105096</strain>
    </source>
</reference>
<name>A0ABX0XDK4_9BACT</name>
<evidence type="ECO:0000313" key="3">
    <source>
        <dbReference type="Proteomes" id="UP000770785"/>
    </source>
</evidence>
<sequence length="271" mass="31357">MRTYLLPLLLLTWWGSPLAAQPNCEAYKAQGDLTKYAACQQSEKTRFYYQFSKEYQEILDTALAIDPTFAHAYRAKSTAYLKSGDFVTWKELIDNAVTYDTLDNIGYRGWCRFQFFRDYQGAIADIEYLESTIPGIIGFSANGDYNLRFVKGLCYRGLGDVDAAISVMKNCLARPKYYVEKYDYLHLGAAYLDRGDYDLAEKYLNLQLENYDIAECRYYLAFLAKQKRDEEQFNVHKEKALALHKTGYKIADPYVEYLDQVGIGTIEALRY</sequence>
<dbReference type="InterPro" id="IPR011990">
    <property type="entry name" value="TPR-like_helical_dom_sf"/>
</dbReference>
<evidence type="ECO:0000256" key="1">
    <source>
        <dbReference type="SAM" id="SignalP"/>
    </source>
</evidence>
<dbReference type="Pfam" id="PF13181">
    <property type="entry name" value="TPR_8"/>
    <property type="match status" value="2"/>
</dbReference>
<keyword evidence="1" id="KW-0732">Signal</keyword>
<accession>A0ABX0XDK4</accession>
<evidence type="ECO:0000313" key="2">
    <source>
        <dbReference type="EMBL" id="NJC26989.1"/>
    </source>
</evidence>
<feature type="chain" id="PRO_5047308053" evidence="1">
    <location>
        <begin position="20"/>
        <end position="271"/>
    </location>
</feature>
<dbReference type="InterPro" id="IPR019734">
    <property type="entry name" value="TPR_rpt"/>
</dbReference>
<keyword evidence="3" id="KW-1185">Reference proteome</keyword>
<dbReference type="Gene3D" id="1.25.40.10">
    <property type="entry name" value="Tetratricopeptide repeat domain"/>
    <property type="match status" value="1"/>
</dbReference>
<comment type="caution">
    <text evidence="2">The sequence shown here is derived from an EMBL/GenBank/DDBJ whole genome shotgun (WGS) entry which is preliminary data.</text>
</comment>
<gene>
    <name evidence="2" type="ORF">GGR27_002502</name>
</gene>
<organism evidence="2 3">
    <name type="scientific">Neolewinella antarctica</name>
    <dbReference type="NCBI Taxonomy" id="442734"/>
    <lineage>
        <taxon>Bacteria</taxon>
        <taxon>Pseudomonadati</taxon>
        <taxon>Bacteroidota</taxon>
        <taxon>Saprospiria</taxon>
        <taxon>Saprospirales</taxon>
        <taxon>Lewinellaceae</taxon>
        <taxon>Neolewinella</taxon>
    </lineage>
</organism>
<dbReference type="EMBL" id="JAATJH010000004">
    <property type="protein sequence ID" value="NJC26989.1"/>
    <property type="molecule type" value="Genomic_DNA"/>
</dbReference>
<dbReference type="RefSeq" id="WP_168037752.1">
    <property type="nucleotide sequence ID" value="NZ_JAATJH010000004.1"/>
</dbReference>
<proteinExistence type="predicted"/>
<dbReference type="Proteomes" id="UP000770785">
    <property type="component" value="Unassembled WGS sequence"/>
</dbReference>
<dbReference type="SUPFAM" id="SSF48452">
    <property type="entry name" value="TPR-like"/>
    <property type="match status" value="1"/>
</dbReference>